<dbReference type="CDD" id="cd09272">
    <property type="entry name" value="RNase_HI_RT_Ty1"/>
    <property type="match status" value="1"/>
</dbReference>
<dbReference type="InterPro" id="IPR057670">
    <property type="entry name" value="SH3_retrovirus"/>
</dbReference>
<dbReference type="Pfam" id="PF23282">
    <property type="entry name" value="WHD_ROQ1"/>
    <property type="match status" value="1"/>
</dbReference>
<dbReference type="InterPro" id="IPR043502">
    <property type="entry name" value="DNA/RNA_pol_sf"/>
</dbReference>
<reference evidence="4" key="1">
    <citation type="journal article" date="2023" name="Mol. Ecol. Resour.">
        <title>Chromosome-level genome assembly of a triploid poplar Populus alba 'Berolinensis'.</title>
        <authorList>
            <person name="Chen S."/>
            <person name="Yu Y."/>
            <person name="Wang X."/>
            <person name="Wang S."/>
            <person name="Zhang T."/>
            <person name="Zhou Y."/>
            <person name="He R."/>
            <person name="Meng N."/>
            <person name="Wang Y."/>
            <person name="Liu W."/>
            <person name="Liu Z."/>
            <person name="Liu J."/>
            <person name="Guo Q."/>
            <person name="Huang H."/>
            <person name="Sederoff R.R."/>
            <person name="Wang G."/>
            <person name="Qu G."/>
            <person name="Chen S."/>
        </authorList>
    </citation>
    <scope>NUCLEOTIDE SEQUENCE</scope>
    <source>
        <strain evidence="4">SC-2020</strain>
    </source>
</reference>
<dbReference type="GO" id="GO:0015074">
    <property type="term" value="P:DNA integration"/>
    <property type="evidence" value="ECO:0007669"/>
    <property type="project" value="InterPro"/>
</dbReference>
<evidence type="ECO:0000256" key="2">
    <source>
        <dbReference type="ARBA" id="ARBA00022737"/>
    </source>
</evidence>
<dbReference type="Proteomes" id="UP001164929">
    <property type="component" value="Chromosome 11"/>
</dbReference>
<gene>
    <name evidence="4" type="ORF">NC653_026920</name>
</gene>
<feature type="domain" description="Integrase catalytic" evidence="3">
    <location>
        <begin position="116"/>
        <end position="280"/>
    </location>
</feature>
<dbReference type="SUPFAM" id="SSF52058">
    <property type="entry name" value="L domain-like"/>
    <property type="match status" value="1"/>
</dbReference>
<dbReference type="InterPro" id="IPR044974">
    <property type="entry name" value="Disease_R_plants"/>
</dbReference>
<dbReference type="InterPro" id="IPR025724">
    <property type="entry name" value="GAG-pre-integrase_dom"/>
</dbReference>
<organism evidence="4 5">
    <name type="scientific">Populus alba x Populus x berolinensis</name>
    <dbReference type="NCBI Taxonomy" id="444605"/>
    <lineage>
        <taxon>Eukaryota</taxon>
        <taxon>Viridiplantae</taxon>
        <taxon>Streptophyta</taxon>
        <taxon>Embryophyta</taxon>
        <taxon>Tracheophyta</taxon>
        <taxon>Spermatophyta</taxon>
        <taxon>Magnoliopsida</taxon>
        <taxon>eudicotyledons</taxon>
        <taxon>Gunneridae</taxon>
        <taxon>Pentapetalae</taxon>
        <taxon>rosids</taxon>
        <taxon>fabids</taxon>
        <taxon>Malpighiales</taxon>
        <taxon>Salicaceae</taxon>
        <taxon>Saliceae</taxon>
        <taxon>Populus</taxon>
    </lineage>
</organism>
<dbReference type="Gene3D" id="1.10.8.430">
    <property type="entry name" value="Helical domain of apoptotic protease-activating factors"/>
    <property type="match status" value="1"/>
</dbReference>
<evidence type="ECO:0000313" key="5">
    <source>
        <dbReference type="Proteomes" id="UP001164929"/>
    </source>
</evidence>
<dbReference type="PROSITE" id="PS50994">
    <property type="entry name" value="INTEGRASE"/>
    <property type="match status" value="1"/>
</dbReference>
<dbReference type="InterPro" id="IPR027417">
    <property type="entry name" value="P-loop_NTPase"/>
</dbReference>
<keyword evidence="1" id="KW-0433">Leucine-rich repeat</keyword>
<keyword evidence="5" id="KW-1185">Reference proteome</keyword>
<dbReference type="GO" id="GO:0043531">
    <property type="term" value="F:ADP binding"/>
    <property type="evidence" value="ECO:0007669"/>
    <property type="project" value="InterPro"/>
</dbReference>
<dbReference type="InterPro" id="IPR013103">
    <property type="entry name" value="RVT_2"/>
</dbReference>
<dbReference type="PANTHER" id="PTHR11017:SF305">
    <property type="entry name" value="TMV RESISTANCE PROTEIN N-LIKE"/>
    <property type="match status" value="1"/>
</dbReference>
<dbReference type="Gene3D" id="3.40.50.300">
    <property type="entry name" value="P-loop containing nucleotide triphosphate hydrolases"/>
    <property type="match status" value="1"/>
</dbReference>
<dbReference type="SUPFAM" id="SSF53098">
    <property type="entry name" value="Ribonuclease H-like"/>
    <property type="match status" value="1"/>
</dbReference>
<evidence type="ECO:0000313" key="4">
    <source>
        <dbReference type="EMBL" id="KAJ6978631.1"/>
    </source>
</evidence>
<dbReference type="Pfam" id="PF00931">
    <property type="entry name" value="NB-ARC"/>
    <property type="match status" value="1"/>
</dbReference>
<dbReference type="InterPro" id="IPR042197">
    <property type="entry name" value="Apaf_helical"/>
</dbReference>
<evidence type="ECO:0000256" key="1">
    <source>
        <dbReference type="ARBA" id="ARBA00022614"/>
    </source>
</evidence>
<dbReference type="InterPro" id="IPR001584">
    <property type="entry name" value="Integrase_cat-core"/>
</dbReference>
<accession>A0AAD6M4E7</accession>
<protein>
    <recommendedName>
        <fullName evidence="3">Integrase catalytic domain-containing protein</fullName>
    </recommendedName>
</protein>
<dbReference type="EMBL" id="JAQIZT010000011">
    <property type="protein sequence ID" value="KAJ6978631.1"/>
    <property type="molecule type" value="Genomic_DNA"/>
</dbReference>
<dbReference type="SUPFAM" id="SSF56672">
    <property type="entry name" value="DNA/RNA polymerases"/>
    <property type="match status" value="1"/>
</dbReference>
<dbReference type="InterPro" id="IPR036390">
    <property type="entry name" value="WH_DNA-bd_sf"/>
</dbReference>
<dbReference type="Gene3D" id="3.30.420.10">
    <property type="entry name" value="Ribonuclease H-like superfamily/Ribonuclease H"/>
    <property type="match status" value="1"/>
</dbReference>
<dbReference type="PANTHER" id="PTHR11017">
    <property type="entry name" value="LEUCINE-RICH REPEAT-CONTAINING PROTEIN"/>
    <property type="match status" value="1"/>
</dbReference>
<name>A0AAD6M4E7_9ROSI</name>
<dbReference type="InterPro" id="IPR012337">
    <property type="entry name" value="RNaseH-like_sf"/>
</dbReference>
<dbReference type="InterPro" id="IPR036397">
    <property type="entry name" value="RNaseH_sf"/>
</dbReference>
<dbReference type="Pfam" id="PF25597">
    <property type="entry name" value="SH3_retrovirus"/>
    <property type="match status" value="1"/>
</dbReference>
<dbReference type="InterPro" id="IPR058192">
    <property type="entry name" value="WHD_ROQ1-like"/>
</dbReference>
<dbReference type="Pfam" id="PF07727">
    <property type="entry name" value="RVT_2"/>
    <property type="match status" value="1"/>
</dbReference>
<dbReference type="GO" id="GO:0003676">
    <property type="term" value="F:nucleic acid binding"/>
    <property type="evidence" value="ECO:0007669"/>
    <property type="project" value="InterPro"/>
</dbReference>
<dbReference type="SUPFAM" id="SSF52540">
    <property type="entry name" value="P-loop containing nucleoside triphosphate hydrolases"/>
    <property type="match status" value="1"/>
</dbReference>
<evidence type="ECO:0000259" key="3">
    <source>
        <dbReference type="PROSITE" id="PS50994"/>
    </source>
</evidence>
<sequence>MKFCRDNHVYFEFHDSVFYVKDLVTKEVLLSDRSHDGLYVLSESSAMSVPQVFWSPCISATADLWHRRLGHPTPRILNLLVSDNKIICTSRRSFTQCQACPLGKSSCLSLRPTGHKTSTPLELIFSDVWGPAPMFSSDGFRYFVIFVDAHTKYIWYYPLIAKSDVFSTFQRFQTLVERQFSLKIKSVQTDWGGEYHKLNKFFQTIGIHHRLICPHTHEQNGTVEHRHRHIIETGLTLLGQCNAPLHFWNYAIESSVYLINRMPTHVLQNKSPFACLFHRTPDYNFLRTFGCLCFPFLRPYHAHKLDFRSSPCVFLGYSSSHLGYRCLDLESGRVYVSRHVRFHECVFPFKKSEQVTTPSVPPIPPTYLPSLQPPSCFQPLPSQLGKTHNPPLPLATTPQLAPLPVDSADPASPPHTAILSPRACLSNDYCARTGSELQDSVMAQPNTSSASPPGLQLCVDLSSYPLQHIPGTGTATPCPAAPKHPMVLRPRQPKTALITTTAATSAASFSRVTSPPSHEPLIFPDANRYEAWHNAMREEIQALRTNRTWTLVSFHLSMNVVGSRWVYKIKRRSDGSIERYKACLATIRLVFSIAVSSGWKIHQLDIHNAFLNGVLDEEVYMKQPPGFVDFALPGHVCRLHKSLYGLKQAPRAWYTRLNDFLLSIGFRASKVDTSLFIFSVGSDICYLLVYVDDILLTGNNGILLQRLIQLLSSEFKLRDLVDTPISASKATIMPDPLFSDATRFRQLVGALQYLTFTRSDICFAVNRVCQFMHAPTESHWAAVKRILRYLCGTASHGLHITRSSSFALHGFTDADWAASIEDRKSTGGYLVFFGQTPISWKSSKQRTYLLTDLQIPPPSAPIIWCDNLGATVAKKEIHIRFISSQDQLADVFTKPLPPASFTAFRFKLRTVEINDEDEGILKIKDALCCRRTLIVLDDVNKRDQFNKIIGMQNWLCKGSKIIVTTRNKGLFSANDIEGVRCKVGPLDDEKSLELFSWNAFGQADPADGFVEDSWRIVRHCNGLPLAHRVLGSSLSGKGREIWESALQQMEVIPNCEVQKVLQISYDSLDDDYQKGLFLDIACFFNGMDVDDVVTILDGLDKGARFGIDNLIDRCLVEINNDKRLWMHQLVRDMGREIARQESPKCQRIWRHEDAFTVLKGTTDAKKLRGLTLDMHALMEDDYTKVVCTNLMVRSKRRKLNFFQQWLSDFFDGEKLQTGQTSLFPILNTDAFRKMPDIKFLQLNYTKFYGGFEHFPKNLIWLCWHGFSSRSIPNQVCLVKLVVLDLSRSCLVDAWKGKPASKLSKSDMKSLDPARAFFLLVGEVRRTASLKSLIFARLEMAAGKNQESYSSRFPNCKYQVLIIGDKQAPPCASGNPNLPLSTWWWTPLHLPPLYIYVPPVKCCVLQREN</sequence>
<keyword evidence="2" id="KW-0677">Repeat</keyword>
<dbReference type="Pfam" id="PF13976">
    <property type="entry name" value="gag_pre-integrs"/>
    <property type="match status" value="1"/>
</dbReference>
<dbReference type="InterPro" id="IPR002182">
    <property type="entry name" value="NB-ARC"/>
</dbReference>
<proteinExistence type="predicted"/>
<dbReference type="GO" id="GO:0006952">
    <property type="term" value="P:defense response"/>
    <property type="evidence" value="ECO:0007669"/>
    <property type="project" value="InterPro"/>
</dbReference>
<dbReference type="PRINTS" id="PR00364">
    <property type="entry name" value="DISEASERSIST"/>
</dbReference>
<comment type="caution">
    <text evidence="4">The sequence shown here is derived from an EMBL/GenBank/DDBJ whole genome shotgun (WGS) entry which is preliminary data.</text>
</comment>
<dbReference type="SUPFAM" id="SSF46785">
    <property type="entry name" value="Winged helix' DNA-binding domain"/>
    <property type="match status" value="1"/>
</dbReference>